<dbReference type="GO" id="GO:0005829">
    <property type="term" value="C:cytosol"/>
    <property type="evidence" value="ECO:0007669"/>
    <property type="project" value="TreeGrafter"/>
</dbReference>
<sequence>MRWKSLLACDLDDTLLSGDGVLPEEDLHLLRRAVRCGILPVVASGRPFASVRRVVEEFWPEASFPFIAFNGALVGLSGTGAVLFSRSVPRAYACGFLEWAERHDLFAQTYDEKYFYVPSEDDRAERYARNVGIPYRVVGPLSRFLSFDPPKVLLHDDPVRLEEHYPEAHRLFGDRLSLFFSKPQYLEVVHPEVDKGMALAWVAERYGVPRERVVAMGDSGNDVEMVRWAGTGVAVANARREVKEVASVVTGAPGGGGALREVFERCFPECL</sequence>
<dbReference type="Pfam" id="PF08282">
    <property type="entry name" value="Hydrolase_3"/>
    <property type="match status" value="1"/>
</dbReference>
<dbReference type="STRING" id="869211.Spith_1991"/>
<dbReference type="PANTHER" id="PTHR10000">
    <property type="entry name" value="PHOSPHOSERINE PHOSPHATASE"/>
    <property type="match status" value="1"/>
</dbReference>
<accession>G0GEB2</accession>
<keyword evidence="2" id="KW-1185">Reference proteome</keyword>
<dbReference type="KEGG" id="stq:Spith_1991"/>
<dbReference type="SFLD" id="SFLDG01140">
    <property type="entry name" value="C2.B:_Phosphomannomutase_and_P"/>
    <property type="match status" value="1"/>
</dbReference>
<proteinExistence type="predicted"/>
<evidence type="ECO:0000313" key="1">
    <source>
        <dbReference type="EMBL" id="AEJ62249.1"/>
    </source>
</evidence>
<dbReference type="InterPro" id="IPR006379">
    <property type="entry name" value="HAD-SF_hydro_IIB"/>
</dbReference>
<evidence type="ECO:0000313" key="2">
    <source>
        <dbReference type="Proteomes" id="UP000007254"/>
    </source>
</evidence>
<dbReference type="Gene3D" id="3.40.50.1000">
    <property type="entry name" value="HAD superfamily/HAD-like"/>
    <property type="match status" value="1"/>
</dbReference>
<name>G0GEB2_WINT7</name>
<dbReference type="GO" id="GO:0000287">
    <property type="term" value="F:magnesium ion binding"/>
    <property type="evidence" value="ECO:0007669"/>
    <property type="project" value="TreeGrafter"/>
</dbReference>
<dbReference type="InterPro" id="IPR036412">
    <property type="entry name" value="HAD-like_sf"/>
</dbReference>
<dbReference type="InterPro" id="IPR023214">
    <property type="entry name" value="HAD_sf"/>
</dbReference>
<dbReference type="HOGENOM" id="CLU_044146_0_3_12"/>
<dbReference type="CDD" id="cd07516">
    <property type="entry name" value="HAD_Pase"/>
    <property type="match status" value="1"/>
</dbReference>
<gene>
    <name evidence="1" type="ordered locus">Spith_1991</name>
</gene>
<protein>
    <submittedName>
        <fullName evidence="1">Cof-like hydrolase</fullName>
    </submittedName>
</protein>
<dbReference type="AlphaFoldDB" id="G0GEB2"/>
<dbReference type="PANTHER" id="PTHR10000:SF8">
    <property type="entry name" value="HAD SUPERFAMILY HYDROLASE-LIKE, TYPE 3"/>
    <property type="match status" value="1"/>
</dbReference>
<reference evidence="1 2" key="1">
    <citation type="submission" date="2011-06" db="EMBL/GenBank/DDBJ databases">
        <title>The complete genome of Spirochaeta thermophila DSM 6578.</title>
        <authorList>
            <consortium name="US DOE Joint Genome Institute (JGI-PGF)"/>
            <person name="Lucas S."/>
            <person name="Lapidus A."/>
            <person name="Bruce D."/>
            <person name="Goodwin L."/>
            <person name="Pitluck S."/>
            <person name="Peters L."/>
            <person name="Kyrpides N."/>
            <person name="Mavromatis K."/>
            <person name="Ivanova N."/>
            <person name="Mikailova N."/>
            <person name="Pagani I."/>
            <person name="Chertkov O."/>
            <person name="Detter J.C."/>
            <person name="Tapia R."/>
            <person name="Han C."/>
            <person name="Land M."/>
            <person name="Hauser L."/>
            <person name="Markowitz V."/>
            <person name="Cheng J.-F."/>
            <person name="Hugenholtz P."/>
            <person name="Woyke T."/>
            <person name="Wu D."/>
            <person name="Spring S."/>
            <person name="Merkhoffer B."/>
            <person name="Schneider S."/>
            <person name="Klenk H.-P."/>
            <person name="Eisen J.A."/>
        </authorList>
    </citation>
    <scope>NUCLEOTIDE SEQUENCE [LARGE SCALE GENOMIC DNA]</scope>
    <source>
        <strain evidence="2">ATCC 700085 / DSM 6578 / Z-1203</strain>
    </source>
</reference>
<dbReference type="Gene3D" id="3.30.1240.10">
    <property type="match status" value="1"/>
</dbReference>
<dbReference type="RefSeq" id="WP_014625570.1">
    <property type="nucleotide sequence ID" value="NC_017583.1"/>
</dbReference>
<dbReference type="SFLD" id="SFLDS00003">
    <property type="entry name" value="Haloacid_Dehalogenase"/>
    <property type="match status" value="1"/>
</dbReference>
<keyword evidence="1" id="KW-0378">Hydrolase</keyword>
<dbReference type="SUPFAM" id="SSF56784">
    <property type="entry name" value="HAD-like"/>
    <property type="match status" value="1"/>
</dbReference>
<dbReference type="EMBL" id="CP002903">
    <property type="protein sequence ID" value="AEJ62249.1"/>
    <property type="molecule type" value="Genomic_DNA"/>
</dbReference>
<dbReference type="Proteomes" id="UP000007254">
    <property type="component" value="Chromosome"/>
</dbReference>
<organism evidence="1 2">
    <name type="scientific">Winmispira thermophila (strain ATCC 700085 / DSM 6578 / Z-1203)</name>
    <name type="common">Spirochaeta thermophila</name>
    <dbReference type="NCBI Taxonomy" id="869211"/>
    <lineage>
        <taxon>Bacteria</taxon>
        <taxon>Pseudomonadati</taxon>
        <taxon>Spirochaetota</taxon>
        <taxon>Spirochaetia</taxon>
        <taxon>Winmispirales</taxon>
        <taxon>Winmispiraceae</taxon>
        <taxon>Winmispira</taxon>
    </lineage>
</organism>
<dbReference type="GO" id="GO:0016791">
    <property type="term" value="F:phosphatase activity"/>
    <property type="evidence" value="ECO:0007669"/>
    <property type="project" value="TreeGrafter"/>
</dbReference>
<dbReference type="NCBIfam" id="TIGR01484">
    <property type="entry name" value="HAD-SF-IIB"/>
    <property type="match status" value="1"/>
</dbReference>